<accession>A0ABV0LMR0</accession>
<dbReference type="EMBL" id="JBDZYD010000007">
    <property type="protein sequence ID" value="MEQ0561283.1"/>
    <property type="molecule type" value="Genomic_DNA"/>
</dbReference>
<gene>
    <name evidence="1" type="ORF">ABJI51_19520</name>
    <name evidence="2" type="ORF">ABJI51_27260</name>
</gene>
<dbReference type="Proteomes" id="UP001440984">
    <property type="component" value="Unassembled WGS sequence"/>
</dbReference>
<reference evidence="2 3" key="1">
    <citation type="submission" date="2024-05" db="EMBL/GenBank/DDBJ databases">
        <authorList>
            <person name="Zhao H."/>
            <person name="Xu Y."/>
            <person name="Lin S."/>
            <person name="Spain J.C."/>
            <person name="Zhou N.-Y."/>
        </authorList>
    </citation>
    <scope>NUCLEOTIDE SEQUENCE [LARGE SCALE GENOMIC DNA]</scope>
    <source>
        <strain evidence="2 3">NEAU-NG30</strain>
    </source>
</reference>
<evidence type="ECO:0000313" key="3">
    <source>
        <dbReference type="Proteomes" id="UP001440984"/>
    </source>
</evidence>
<organism evidence="2 3">
    <name type="scientific">Amycolatopsis melonis</name>
    <dbReference type="NCBI Taxonomy" id="3156488"/>
    <lineage>
        <taxon>Bacteria</taxon>
        <taxon>Bacillati</taxon>
        <taxon>Actinomycetota</taxon>
        <taxon>Actinomycetes</taxon>
        <taxon>Pseudonocardiales</taxon>
        <taxon>Pseudonocardiaceae</taxon>
        <taxon>Amycolatopsis</taxon>
    </lineage>
</organism>
<dbReference type="Pfam" id="PF21820">
    <property type="entry name" value="DUF6886"/>
    <property type="match status" value="1"/>
</dbReference>
<dbReference type="InterPro" id="IPR049253">
    <property type="entry name" value="DUF6886"/>
</dbReference>
<comment type="caution">
    <text evidence="2">The sequence shown here is derived from an EMBL/GenBank/DDBJ whole genome shotgun (WGS) entry which is preliminary data.</text>
</comment>
<name>A0ABV0LMR0_9PSEU</name>
<sequence>MPDYWFARQCPRALAWVTPETSEVDRVLLGTPRMHAIEYSWLTAMHTVRLSAYRFPASSFRSFGEHGHAVVATEPVEPLGAPEPVGDLLTRTGRNGGEQHARLQRHPAAERAAARITRVMFHVEPSTAAVVRVELSTSADCRLVFSPSSGTIERARFHVKPADEE</sequence>
<dbReference type="EMBL" id="JBDZYD010000010">
    <property type="protein sequence ID" value="MEQ0562793.1"/>
    <property type="molecule type" value="Genomic_DNA"/>
</dbReference>
<keyword evidence="3" id="KW-1185">Reference proteome</keyword>
<proteinExistence type="predicted"/>
<dbReference type="RefSeq" id="WP_348952484.1">
    <property type="nucleotide sequence ID" value="NZ_JBDZYD010000007.1"/>
</dbReference>
<protein>
    <submittedName>
        <fullName evidence="2">DUF6886 family protein</fullName>
    </submittedName>
</protein>
<evidence type="ECO:0000313" key="2">
    <source>
        <dbReference type="EMBL" id="MEQ0562793.1"/>
    </source>
</evidence>
<evidence type="ECO:0000313" key="1">
    <source>
        <dbReference type="EMBL" id="MEQ0561283.1"/>
    </source>
</evidence>